<proteinExistence type="predicted"/>
<evidence type="ECO:0000313" key="2">
    <source>
        <dbReference type="Proteomes" id="UP001057402"/>
    </source>
</evidence>
<protein>
    <submittedName>
        <fullName evidence="1">Uncharacterized protein</fullName>
    </submittedName>
</protein>
<accession>A0ACB9MQT3</accession>
<gene>
    <name evidence="1" type="ORF">MLD38_031833</name>
</gene>
<comment type="caution">
    <text evidence="1">The sequence shown here is derived from an EMBL/GenBank/DDBJ whole genome shotgun (WGS) entry which is preliminary data.</text>
</comment>
<dbReference type="Proteomes" id="UP001057402">
    <property type="component" value="Chromosome 9"/>
</dbReference>
<reference evidence="2" key="1">
    <citation type="journal article" date="2023" name="Front. Plant Sci.">
        <title>Chromosomal-level genome assembly of Melastoma candidum provides insights into trichome evolution.</title>
        <authorList>
            <person name="Zhong Y."/>
            <person name="Wu W."/>
            <person name="Sun C."/>
            <person name="Zou P."/>
            <person name="Liu Y."/>
            <person name="Dai S."/>
            <person name="Zhou R."/>
        </authorList>
    </citation>
    <scope>NUCLEOTIDE SEQUENCE [LARGE SCALE GENOMIC DNA]</scope>
</reference>
<sequence length="720" mass="78887">MAGFLHIFDPIPRRQRPPFPTLPPDGGSACSSPAFSEEVPSEKVSGTRSPVPEPEDDAASVRSTPKAAFPAFEFKDGGRSPWKLSKDAPRLSLDSRAVTDARGGLYPRDIRTVIHPGGLKGKGVGGSGGGDEDTQRRSPSVIARLMGLENLPSSDPNNPRCKMELRRSASDSRANEEIYRFIEGRNYGYGRDYPRQGSNASIAPDARLSTKESGGITRTNARRVPEKSVAVQPRKGSVQRKSYYDTTDFFPGHNRGAQNGSLHEEIGKKLRARGINEPSKDLDSLKQILEAIQLKGLLHCKAGHGIGGLRNQRKRINSEDSPVMLVRPRSFLGRSQNEWQSPSRSPLRGRVSALVCSRANTPNGRRQPDERKRSGSEQGRTPPVRSPRAIMPRKAVPGHTATYRACRGGNFAEEKVTITTSPAEDEESTVSGSRTSTPSTQTETDKSKSAKGYMEGRTLLESCDKLLNSITEITAATAAAAEQQPSPVSVLDRSLLYEDELEGPHSLTKRGPLHFKDCSAESAAEDDAWSPVPTGADHDADDPDFLYVSDIVGASNCSQWDPGLFQLLEKRWGYLRGKDASSPASRIHRKLTFDAVSEILDRRRNLLRWKHAPWTVPFELEKADMGQVWSDYREVRGDGSRSSQEDMLESVRGMLGKDLTGSSADEWACRPAETTESAVDIERLIFKDVIGETIRDLATAAALVHDSSKSKSGTRSKLAF</sequence>
<evidence type="ECO:0000313" key="1">
    <source>
        <dbReference type="EMBL" id="KAI4326527.1"/>
    </source>
</evidence>
<dbReference type="EMBL" id="CM042888">
    <property type="protein sequence ID" value="KAI4326527.1"/>
    <property type="molecule type" value="Genomic_DNA"/>
</dbReference>
<organism evidence="1 2">
    <name type="scientific">Melastoma candidum</name>
    <dbReference type="NCBI Taxonomy" id="119954"/>
    <lineage>
        <taxon>Eukaryota</taxon>
        <taxon>Viridiplantae</taxon>
        <taxon>Streptophyta</taxon>
        <taxon>Embryophyta</taxon>
        <taxon>Tracheophyta</taxon>
        <taxon>Spermatophyta</taxon>
        <taxon>Magnoliopsida</taxon>
        <taxon>eudicotyledons</taxon>
        <taxon>Gunneridae</taxon>
        <taxon>Pentapetalae</taxon>
        <taxon>rosids</taxon>
        <taxon>malvids</taxon>
        <taxon>Myrtales</taxon>
        <taxon>Melastomataceae</taxon>
        <taxon>Melastomatoideae</taxon>
        <taxon>Melastomateae</taxon>
        <taxon>Melastoma</taxon>
    </lineage>
</organism>
<keyword evidence="2" id="KW-1185">Reference proteome</keyword>
<name>A0ACB9MQT3_9MYRT</name>